<evidence type="ECO:0000256" key="1">
    <source>
        <dbReference type="SAM" id="MobiDB-lite"/>
    </source>
</evidence>
<gene>
    <name evidence="2" type="ORF">BSAL_64075</name>
</gene>
<dbReference type="VEuPathDB" id="TriTrypDB:BSAL_64075"/>
<feature type="compositionally biased region" description="Low complexity" evidence="1">
    <location>
        <begin position="201"/>
        <end position="215"/>
    </location>
</feature>
<accession>A0A0S4ISW2</accession>
<reference evidence="3" key="1">
    <citation type="submission" date="2015-09" db="EMBL/GenBank/DDBJ databases">
        <authorList>
            <consortium name="Pathogen Informatics"/>
        </authorList>
    </citation>
    <scope>NUCLEOTIDE SEQUENCE [LARGE SCALE GENOMIC DNA]</scope>
    <source>
        <strain evidence="3">Lake Konstanz</strain>
    </source>
</reference>
<feature type="compositionally biased region" description="Basic and acidic residues" evidence="1">
    <location>
        <begin position="146"/>
        <end position="156"/>
    </location>
</feature>
<name>A0A0S4ISW2_BODSA</name>
<dbReference type="EMBL" id="CYKH01000368">
    <property type="protein sequence ID" value="CUF61331.1"/>
    <property type="molecule type" value="Genomic_DNA"/>
</dbReference>
<feature type="compositionally biased region" description="Basic residues" evidence="1">
    <location>
        <begin position="157"/>
        <end position="171"/>
    </location>
</feature>
<dbReference type="AlphaFoldDB" id="A0A0S4ISW2"/>
<protein>
    <submittedName>
        <fullName evidence="2">Uncharacterized protein</fullName>
    </submittedName>
</protein>
<evidence type="ECO:0000313" key="3">
    <source>
        <dbReference type="Proteomes" id="UP000051952"/>
    </source>
</evidence>
<dbReference type="Proteomes" id="UP000051952">
    <property type="component" value="Unassembled WGS sequence"/>
</dbReference>
<feature type="compositionally biased region" description="Low complexity" evidence="1">
    <location>
        <begin position="53"/>
        <end position="66"/>
    </location>
</feature>
<feature type="compositionally biased region" description="Low complexity" evidence="1">
    <location>
        <begin position="24"/>
        <end position="40"/>
    </location>
</feature>
<keyword evidence="3" id="KW-1185">Reference proteome</keyword>
<proteinExistence type="predicted"/>
<evidence type="ECO:0000313" key="2">
    <source>
        <dbReference type="EMBL" id="CUF61331.1"/>
    </source>
</evidence>
<feature type="region of interest" description="Disordered" evidence="1">
    <location>
        <begin position="1"/>
        <end position="215"/>
    </location>
</feature>
<organism evidence="2 3">
    <name type="scientific">Bodo saltans</name>
    <name type="common">Flagellated protozoan</name>
    <dbReference type="NCBI Taxonomy" id="75058"/>
    <lineage>
        <taxon>Eukaryota</taxon>
        <taxon>Discoba</taxon>
        <taxon>Euglenozoa</taxon>
        <taxon>Kinetoplastea</taxon>
        <taxon>Metakinetoplastina</taxon>
        <taxon>Eubodonida</taxon>
        <taxon>Bodonidae</taxon>
        <taxon>Bodo</taxon>
    </lineage>
</organism>
<feature type="compositionally biased region" description="Polar residues" evidence="1">
    <location>
        <begin position="68"/>
        <end position="77"/>
    </location>
</feature>
<sequence length="254" mass="26629">MRSLSTASGSGVNFNGSQGGGQGQQQTNLGGSTSGAGSTSFPHLVAIQHLRNQQQAETAARAAAETPKQLSKSSIQNKKMALLGGVMSTPSAEMLRTATPQSSGDDRTADTNPPSVLPTLFTVSGGGSLSQASIPPISPRRHKDKKEKQEKQEKREKREKRREKRSKKHRSVGGGSITESMHCDPSHGAGGDGGLIQRRNSSLAGSMSSMHSSSCGSAAFVDMSTSGCSQPDHSSSAAMVTHNTRRYTNLDLGH</sequence>